<comment type="similarity">
    <text evidence="1 2">Belongs to the UPF0301 (AlgH) family.</text>
</comment>
<dbReference type="AlphaFoldDB" id="A0A2W5PP40"/>
<dbReference type="InterPro" id="IPR003774">
    <property type="entry name" value="AlgH-like"/>
</dbReference>
<reference evidence="3 4" key="1">
    <citation type="submission" date="2017-08" db="EMBL/GenBank/DDBJ databases">
        <title>Infants hospitalized years apart are colonized by the same room-sourced microbial strains.</title>
        <authorList>
            <person name="Brooks B."/>
            <person name="Olm M.R."/>
            <person name="Firek B.A."/>
            <person name="Baker R."/>
            <person name="Thomas B.C."/>
            <person name="Morowitz M.J."/>
            <person name="Banfield J.F."/>
        </authorList>
    </citation>
    <scope>NUCLEOTIDE SEQUENCE [LARGE SCALE GENOMIC DNA]</scope>
    <source>
        <strain evidence="3">S2_005_002_R2_29</strain>
    </source>
</reference>
<dbReference type="SUPFAM" id="SSF143456">
    <property type="entry name" value="VC0467-like"/>
    <property type="match status" value="1"/>
</dbReference>
<dbReference type="HAMAP" id="MF_00758">
    <property type="entry name" value="UPF0301"/>
    <property type="match status" value="1"/>
</dbReference>
<dbReference type="GO" id="GO:0005829">
    <property type="term" value="C:cytosol"/>
    <property type="evidence" value="ECO:0007669"/>
    <property type="project" value="TreeGrafter"/>
</dbReference>
<evidence type="ECO:0000313" key="3">
    <source>
        <dbReference type="EMBL" id="PZQ46477.1"/>
    </source>
</evidence>
<dbReference type="EMBL" id="QFQB01000026">
    <property type="protein sequence ID" value="PZQ46477.1"/>
    <property type="molecule type" value="Genomic_DNA"/>
</dbReference>
<protein>
    <recommendedName>
        <fullName evidence="2">UPF0301 protein DI551_05075</fullName>
    </recommendedName>
</protein>
<dbReference type="Pfam" id="PF02622">
    <property type="entry name" value="DUF179"/>
    <property type="match status" value="1"/>
</dbReference>
<dbReference type="PANTHER" id="PTHR30327:SF1">
    <property type="entry name" value="UPF0301 PROTEIN YQGE"/>
    <property type="match status" value="1"/>
</dbReference>
<organism evidence="3 4">
    <name type="scientific">Micavibrio aeruginosavorus</name>
    <dbReference type="NCBI Taxonomy" id="349221"/>
    <lineage>
        <taxon>Bacteria</taxon>
        <taxon>Pseudomonadati</taxon>
        <taxon>Bdellovibrionota</taxon>
        <taxon>Bdellovibrionia</taxon>
        <taxon>Bdellovibrionales</taxon>
        <taxon>Pseudobdellovibrionaceae</taxon>
        <taxon>Micavibrio</taxon>
    </lineage>
</organism>
<proteinExistence type="inferred from homology"/>
<dbReference type="Gene3D" id="3.40.1740.10">
    <property type="entry name" value="VC0467-like"/>
    <property type="match status" value="1"/>
</dbReference>
<evidence type="ECO:0000256" key="1">
    <source>
        <dbReference type="ARBA" id="ARBA00009600"/>
    </source>
</evidence>
<name>A0A2W5PP40_9BACT</name>
<dbReference type="PANTHER" id="PTHR30327">
    <property type="entry name" value="UNCHARACTERIZED PROTEIN YQGE"/>
    <property type="match status" value="1"/>
</dbReference>
<comment type="caution">
    <text evidence="3">The sequence shown here is derived from an EMBL/GenBank/DDBJ whole genome shotgun (WGS) entry which is preliminary data.</text>
</comment>
<sequence length="197" mass="21482">MSDKHNSSAFSSLKGQLLIAMPQMNDPRFHHAVIFMCVHDKNGAMGMVINQPLPSPDFEDVLKQVGIASERPLDEKIRQTPVLAGGPVQGVHGFLIHSSDFTQKDTIHVDDLFSISGTVDSLRAMVGGYKPDKMLFTLGYAGWGPGQLEKELQDNVWLSAPASYEIVFNTPANQMWENAFALIGVNPVMLSGVSGRA</sequence>
<dbReference type="Proteomes" id="UP000249417">
    <property type="component" value="Unassembled WGS sequence"/>
</dbReference>
<accession>A0A2W5PP40</accession>
<gene>
    <name evidence="3" type="ORF">DI551_05075</name>
</gene>
<evidence type="ECO:0000256" key="2">
    <source>
        <dbReference type="HAMAP-Rule" id="MF_00758"/>
    </source>
</evidence>
<evidence type="ECO:0000313" key="4">
    <source>
        <dbReference type="Proteomes" id="UP000249417"/>
    </source>
</evidence>